<dbReference type="AlphaFoldDB" id="A0A238Y921"/>
<name>A0A238Y921_9BACT</name>
<dbReference type="RefSeq" id="WP_052695028.1">
    <property type="nucleotide sequence ID" value="NZ_FZNS01000005.1"/>
</dbReference>
<evidence type="ECO:0000313" key="2">
    <source>
        <dbReference type="Proteomes" id="UP000198310"/>
    </source>
</evidence>
<dbReference type="Proteomes" id="UP000198310">
    <property type="component" value="Unassembled WGS sequence"/>
</dbReference>
<gene>
    <name evidence="1" type="ORF">SAMN06269173_10540</name>
</gene>
<dbReference type="EMBL" id="FZNS01000005">
    <property type="protein sequence ID" value="SNR67452.1"/>
    <property type="molecule type" value="Genomic_DNA"/>
</dbReference>
<proteinExistence type="predicted"/>
<protein>
    <submittedName>
        <fullName evidence="1">Uncharacterized protein</fullName>
    </submittedName>
</protein>
<organism evidence="1 2">
    <name type="scientific">Hymenobacter mucosus</name>
    <dbReference type="NCBI Taxonomy" id="1411120"/>
    <lineage>
        <taxon>Bacteria</taxon>
        <taxon>Pseudomonadati</taxon>
        <taxon>Bacteroidota</taxon>
        <taxon>Cytophagia</taxon>
        <taxon>Cytophagales</taxon>
        <taxon>Hymenobacteraceae</taxon>
        <taxon>Hymenobacter</taxon>
    </lineage>
</organism>
<evidence type="ECO:0000313" key="1">
    <source>
        <dbReference type="EMBL" id="SNR67452.1"/>
    </source>
</evidence>
<accession>A0A238Y921</accession>
<sequence>MATTDLLTTTTHALQNGLTSIPLSTAIENAGTWKQELLQSGEPALQDISRELGNLESLLSMGSAGMDARAIGASLSMLGSQTSQAAASAPSELRASLTALADSLLRAGGQLEEAQ</sequence>
<reference evidence="2" key="1">
    <citation type="submission" date="2017-06" db="EMBL/GenBank/DDBJ databases">
        <authorList>
            <person name="Varghese N."/>
            <person name="Submissions S."/>
        </authorList>
    </citation>
    <scope>NUCLEOTIDE SEQUENCE [LARGE SCALE GENOMIC DNA]</scope>
    <source>
        <strain evidence="2">DSM 28041</strain>
    </source>
</reference>
<keyword evidence="2" id="KW-1185">Reference proteome</keyword>